<organism evidence="2 3">
    <name type="scientific">Candidatus Amesbacteria bacterium RIFCSPHIGHO2_01_FULL_48_32b</name>
    <dbReference type="NCBI Taxonomy" id="1797253"/>
    <lineage>
        <taxon>Bacteria</taxon>
        <taxon>Candidatus Amesiibacteriota</taxon>
    </lineage>
</organism>
<sequence length="342" mass="38283">MKSKNKLSSKPRSQPSSSGSSSKLKILLELPSSSFARPVFFHLVKSTPPANLLQDYKSILDYLATFGDIGLLKQSDSDTTITYPDSPVVSHLSIAPPDRIILTCEKIDNTSINLLRNVAPRHEFRVYNPVLGCFLVNEPNLLDLTTIEVEPMLRAVFSIQGLEPLFNYRNSLVYYARELASDRVHLVNRHLLEYLTHRQGKLTKVPNFSVAVAADLSHFIALFDRGLISTNFYHSWSKTDQITNLSGFNSHRVETNLFITPVFFELDKPNQTFRQRELPQAPFKTALSQGSSFDHAIKSILAASLGTTDYLAAKIPTDITFVPDSGAELVPRLSVSIFLEQI</sequence>
<protein>
    <submittedName>
        <fullName evidence="2">Uncharacterized protein</fullName>
    </submittedName>
</protein>
<feature type="compositionally biased region" description="Low complexity" evidence="1">
    <location>
        <begin position="10"/>
        <end position="21"/>
    </location>
</feature>
<feature type="region of interest" description="Disordered" evidence="1">
    <location>
        <begin position="1"/>
        <end position="21"/>
    </location>
</feature>
<proteinExistence type="predicted"/>
<accession>A0A1F4YEF7</accession>
<gene>
    <name evidence="2" type="ORF">A2876_02205</name>
</gene>
<evidence type="ECO:0000313" key="3">
    <source>
        <dbReference type="Proteomes" id="UP000178176"/>
    </source>
</evidence>
<evidence type="ECO:0000313" key="2">
    <source>
        <dbReference type="EMBL" id="OGC92367.1"/>
    </source>
</evidence>
<dbReference type="AlphaFoldDB" id="A0A1F4YEF7"/>
<name>A0A1F4YEF7_9BACT</name>
<evidence type="ECO:0000256" key="1">
    <source>
        <dbReference type="SAM" id="MobiDB-lite"/>
    </source>
</evidence>
<dbReference type="Proteomes" id="UP000178176">
    <property type="component" value="Unassembled WGS sequence"/>
</dbReference>
<comment type="caution">
    <text evidence="2">The sequence shown here is derived from an EMBL/GenBank/DDBJ whole genome shotgun (WGS) entry which is preliminary data.</text>
</comment>
<dbReference type="EMBL" id="MEXH01000016">
    <property type="protein sequence ID" value="OGC92367.1"/>
    <property type="molecule type" value="Genomic_DNA"/>
</dbReference>
<reference evidence="2 3" key="1">
    <citation type="journal article" date="2016" name="Nat. Commun.">
        <title>Thousands of microbial genomes shed light on interconnected biogeochemical processes in an aquifer system.</title>
        <authorList>
            <person name="Anantharaman K."/>
            <person name="Brown C.T."/>
            <person name="Hug L.A."/>
            <person name="Sharon I."/>
            <person name="Castelle C.J."/>
            <person name="Probst A.J."/>
            <person name="Thomas B.C."/>
            <person name="Singh A."/>
            <person name="Wilkins M.J."/>
            <person name="Karaoz U."/>
            <person name="Brodie E.L."/>
            <person name="Williams K.H."/>
            <person name="Hubbard S.S."/>
            <person name="Banfield J.F."/>
        </authorList>
    </citation>
    <scope>NUCLEOTIDE SEQUENCE [LARGE SCALE GENOMIC DNA]</scope>
</reference>